<feature type="region of interest" description="Disordered" evidence="1">
    <location>
        <begin position="17"/>
        <end position="42"/>
    </location>
</feature>
<dbReference type="AlphaFoldDB" id="A0A9N9KBY2"/>
<feature type="non-terminal residue" evidence="2">
    <location>
        <position position="1"/>
    </location>
</feature>
<feature type="non-terminal residue" evidence="2">
    <location>
        <position position="73"/>
    </location>
</feature>
<accession>A0A9N9KBY2</accession>
<proteinExistence type="predicted"/>
<gene>
    <name evidence="2" type="ORF">RFULGI_LOCUS19592</name>
</gene>
<keyword evidence="3" id="KW-1185">Reference proteome</keyword>
<dbReference type="Proteomes" id="UP000789396">
    <property type="component" value="Unassembled WGS sequence"/>
</dbReference>
<protein>
    <submittedName>
        <fullName evidence="2">17039_t:CDS:1</fullName>
    </submittedName>
</protein>
<name>A0A9N9KBY2_9GLOM</name>
<reference evidence="2" key="1">
    <citation type="submission" date="2021-06" db="EMBL/GenBank/DDBJ databases">
        <authorList>
            <person name="Kallberg Y."/>
            <person name="Tangrot J."/>
            <person name="Rosling A."/>
        </authorList>
    </citation>
    <scope>NUCLEOTIDE SEQUENCE</scope>
    <source>
        <strain evidence="2">IN212</strain>
    </source>
</reference>
<evidence type="ECO:0000256" key="1">
    <source>
        <dbReference type="SAM" id="MobiDB-lite"/>
    </source>
</evidence>
<organism evidence="2 3">
    <name type="scientific">Racocetra fulgida</name>
    <dbReference type="NCBI Taxonomy" id="60492"/>
    <lineage>
        <taxon>Eukaryota</taxon>
        <taxon>Fungi</taxon>
        <taxon>Fungi incertae sedis</taxon>
        <taxon>Mucoromycota</taxon>
        <taxon>Glomeromycotina</taxon>
        <taxon>Glomeromycetes</taxon>
        <taxon>Diversisporales</taxon>
        <taxon>Gigasporaceae</taxon>
        <taxon>Racocetra</taxon>
    </lineage>
</organism>
<dbReference type="EMBL" id="CAJVPZ010098948">
    <property type="protein sequence ID" value="CAG8820379.1"/>
    <property type="molecule type" value="Genomic_DNA"/>
</dbReference>
<evidence type="ECO:0000313" key="2">
    <source>
        <dbReference type="EMBL" id="CAG8820379.1"/>
    </source>
</evidence>
<evidence type="ECO:0000313" key="3">
    <source>
        <dbReference type="Proteomes" id="UP000789396"/>
    </source>
</evidence>
<comment type="caution">
    <text evidence="2">The sequence shown here is derived from an EMBL/GenBank/DDBJ whole genome shotgun (WGS) entry which is preliminary data.</text>
</comment>
<sequence>PKEMVLTNTNLFYIEKTDPHETLSSTTPKNKAKKTRERNPRTKSVYISKSPNVISFGSIQTRPTPENLAKGTQ</sequence>